<protein>
    <recommendedName>
        <fullName evidence="4">Trafficking protein particle complex III-specific subunit 85</fullName>
    </recommendedName>
</protein>
<feature type="region of interest" description="Disordered" evidence="1">
    <location>
        <begin position="101"/>
        <end position="124"/>
    </location>
</feature>
<dbReference type="InterPro" id="IPR024420">
    <property type="entry name" value="TRAPP_III_complex_Trs85"/>
</dbReference>
<accession>A0A8J5QE62</accession>
<dbReference type="GeneID" id="73472616"/>
<dbReference type="Proteomes" id="UP000694255">
    <property type="component" value="Unassembled WGS sequence"/>
</dbReference>
<dbReference type="Pfam" id="PF12739">
    <property type="entry name" value="TRAPPC-Trs85"/>
    <property type="match status" value="1"/>
</dbReference>
<evidence type="ECO:0008006" key="4">
    <source>
        <dbReference type="Google" id="ProtNLM"/>
    </source>
</evidence>
<keyword evidence="3" id="KW-1185">Reference proteome</keyword>
<dbReference type="PANTHER" id="PTHR12975:SF6">
    <property type="entry name" value="TRAFFICKING PROTEIN PARTICLE COMPLEX SUBUNIT 8"/>
    <property type="match status" value="1"/>
</dbReference>
<name>A0A8J5QE62_9ASCO</name>
<dbReference type="PANTHER" id="PTHR12975">
    <property type="entry name" value="TRANSPORT PROTEIN TRAPP"/>
    <property type="match status" value="1"/>
</dbReference>
<sequence>MDYPKGLDPYIARQHLLHHTFSPLISIQATHNVDQYFQSVLSTQLSTLQILKPYGNNAKYNIPSQQFKIINTQLITKNYASFPIRFEPSLPELLSISHASRSSEDNRGRLTSSSSPVLPSAGLNPSHNTVTTQFGMGTTLTQLFSITSLEMYLRHVAKTLPPGDGGSGDRGSDIYLTFLDKFITSNQITSFETFNHPIGQIFIIDLEKDNLDILRRQIVEFRNVNFPKFFQIDDLLVHVFIIYDETIPDSYKRLEQFQNEIRNKLSLDSTGLSISATTAQSESKITVSLIENSTIEEDLQRFALDDQNDNTSRQLEIPKSIDSTIRNKLYDYINKFLIPHMQAKIRQWDDQVLQPKRSITSRFFSASRKFFTNSSSSDSNLPGTSITPSGTTSHYNYEGNYYYKTSPEQTIRKLADWSLILKDFKYAYSTYDLIKKDYTNDRAWCYVASVQEMCIVSLLLAQTQQNLNPSLKPPVPDKNTLRKIKHDIVEPYIDNLTYTFKSRLNLKTYSFRSLIIVIELLLCMCQVFNISYWFNDLIERYLIKLIAEFQGHLTSSLSSRNSEYSIIKAILYERLGYSFGHCVYLSDENLQQLHQPPSHPKLDETTHDQDDEDEENYINPHKLHPGKYNSTNGLMRYRKSALWYLLALKEWIVSGSNYNQIRHLVENIKLNYDLDGEDQLWYTRPDLLLGLIKTMKNSIDKPL</sequence>
<reference evidence="2 3" key="1">
    <citation type="journal article" date="2021" name="DNA Res.">
        <title>Genome analysis of Candida subhashii reveals its hybrid nature and dual mitochondrial genome conformations.</title>
        <authorList>
            <person name="Mixao V."/>
            <person name="Hegedusova E."/>
            <person name="Saus E."/>
            <person name="Pryszcz L.P."/>
            <person name="Cillingova A."/>
            <person name="Nosek J."/>
            <person name="Gabaldon T."/>
        </authorList>
    </citation>
    <scope>NUCLEOTIDE SEQUENCE [LARGE SCALE GENOMIC DNA]</scope>
    <source>
        <strain evidence="2 3">CBS 10753</strain>
    </source>
</reference>
<feature type="region of interest" description="Disordered" evidence="1">
    <location>
        <begin position="595"/>
        <end position="623"/>
    </location>
</feature>
<evidence type="ECO:0000313" key="2">
    <source>
        <dbReference type="EMBL" id="KAG7660699.1"/>
    </source>
</evidence>
<organism evidence="2 3">
    <name type="scientific">[Candida] subhashii</name>
    <dbReference type="NCBI Taxonomy" id="561895"/>
    <lineage>
        <taxon>Eukaryota</taxon>
        <taxon>Fungi</taxon>
        <taxon>Dikarya</taxon>
        <taxon>Ascomycota</taxon>
        <taxon>Saccharomycotina</taxon>
        <taxon>Pichiomycetes</taxon>
        <taxon>Debaryomycetaceae</taxon>
        <taxon>Spathaspora</taxon>
    </lineage>
</organism>
<dbReference type="EMBL" id="JAGSYN010000275">
    <property type="protein sequence ID" value="KAG7660699.1"/>
    <property type="molecule type" value="Genomic_DNA"/>
</dbReference>
<comment type="caution">
    <text evidence="2">The sequence shown here is derived from an EMBL/GenBank/DDBJ whole genome shotgun (WGS) entry which is preliminary data.</text>
</comment>
<dbReference type="GO" id="GO:1990072">
    <property type="term" value="C:TRAPPIII protein complex"/>
    <property type="evidence" value="ECO:0007669"/>
    <property type="project" value="TreeGrafter"/>
</dbReference>
<evidence type="ECO:0000313" key="3">
    <source>
        <dbReference type="Proteomes" id="UP000694255"/>
    </source>
</evidence>
<dbReference type="OrthoDB" id="203724at2759"/>
<feature type="compositionally biased region" description="Polar residues" evidence="1">
    <location>
        <begin position="109"/>
        <end position="124"/>
    </location>
</feature>
<dbReference type="RefSeq" id="XP_049260932.1">
    <property type="nucleotide sequence ID" value="XM_049409923.1"/>
</dbReference>
<dbReference type="AlphaFoldDB" id="A0A8J5QE62"/>
<gene>
    <name evidence="2" type="ORF">J8A68_005816</name>
</gene>
<proteinExistence type="predicted"/>
<evidence type="ECO:0000256" key="1">
    <source>
        <dbReference type="SAM" id="MobiDB-lite"/>
    </source>
</evidence>